<proteinExistence type="predicted"/>
<accession>G8WNZ7</accession>
<reference evidence="2" key="1">
    <citation type="submission" date="2011-12" db="EMBL/GenBank/DDBJ databases">
        <title>Complete genome sequence of Streptomyces cattleya strain DSM 46488.</title>
        <authorList>
            <person name="Ou H.-Y."/>
            <person name="Li P."/>
            <person name="Zhao C."/>
            <person name="O'Hagan D."/>
            <person name="Deng Z."/>
        </authorList>
    </citation>
    <scope>NUCLEOTIDE SEQUENCE [LARGE SCALE GENOMIC DNA]</scope>
    <source>
        <strain evidence="2">ATCC 35852 / DSM 46488 / JCM 4925 / NBRC 14057 / NRRL 8057</strain>
    </source>
</reference>
<dbReference type="EMBL" id="CP003219">
    <property type="protein sequence ID" value="AEW94030.1"/>
    <property type="molecule type" value="Genomic_DNA"/>
</dbReference>
<dbReference type="Proteomes" id="UP000007842">
    <property type="component" value="Chromosome"/>
</dbReference>
<name>G8WNZ7_STREN</name>
<dbReference type="KEGG" id="scy:SCATT_16590"/>
<protein>
    <submittedName>
        <fullName evidence="1">Uncharacterized protein</fullName>
    </submittedName>
</protein>
<evidence type="ECO:0000313" key="1">
    <source>
        <dbReference type="EMBL" id="AEW94030.1"/>
    </source>
</evidence>
<organism evidence="1 2">
    <name type="scientific">Streptantibioticus cattleyicolor (strain ATCC 35852 / DSM 46488 / JCM 4925 / NBRC 14057 / NRRL 8057)</name>
    <name type="common">Streptomyces cattleya</name>
    <dbReference type="NCBI Taxonomy" id="1003195"/>
    <lineage>
        <taxon>Bacteria</taxon>
        <taxon>Bacillati</taxon>
        <taxon>Actinomycetota</taxon>
        <taxon>Actinomycetes</taxon>
        <taxon>Kitasatosporales</taxon>
        <taxon>Streptomycetaceae</taxon>
        <taxon>Streptantibioticus</taxon>
    </lineage>
</organism>
<dbReference type="AlphaFoldDB" id="G8WNZ7"/>
<evidence type="ECO:0000313" key="2">
    <source>
        <dbReference type="Proteomes" id="UP000007842"/>
    </source>
</evidence>
<dbReference type="PATRIC" id="fig|1003195.29.peg.1665"/>
<sequence>MPAPRPPRAQQRRDWHQDALFELEELADLYGIDLERVRL</sequence>
<keyword evidence="2" id="KW-1185">Reference proteome</keyword>
<dbReference type="STRING" id="1003195.SCATT_16590"/>
<gene>
    <name evidence="1" type="ordered locus">SCATT_16590</name>
</gene>
<dbReference type="HOGENOM" id="CLU_3317498_0_0_11"/>